<name>A0A7J8ANW1_MYOMY</name>
<evidence type="ECO:0000313" key="3">
    <source>
        <dbReference type="Proteomes" id="UP000527355"/>
    </source>
</evidence>
<reference evidence="2 3" key="1">
    <citation type="journal article" date="2020" name="Nature">
        <title>Six reference-quality genomes reveal evolution of bat adaptations.</title>
        <authorList>
            <person name="Jebb D."/>
            <person name="Huang Z."/>
            <person name="Pippel M."/>
            <person name="Hughes G.M."/>
            <person name="Lavrichenko K."/>
            <person name="Devanna P."/>
            <person name="Winkler S."/>
            <person name="Jermiin L.S."/>
            <person name="Skirmuntt E.C."/>
            <person name="Katzourakis A."/>
            <person name="Burkitt-Gray L."/>
            <person name="Ray D.A."/>
            <person name="Sullivan K.A.M."/>
            <person name="Roscito J.G."/>
            <person name="Kirilenko B.M."/>
            <person name="Davalos L.M."/>
            <person name="Corthals A.P."/>
            <person name="Power M.L."/>
            <person name="Jones G."/>
            <person name="Ransome R.D."/>
            <person name="Dechmann D.K.N."/>
            <person name="Locatelli A.G."/>
            <person name="Puechmaille S.J."/>
            <person name="Fedrigo O."/>
            <person name="Jarvis E.D."/>
            <person name="Hiller M."/>
            <person name="Vernes S.C."/>
            <person name="Myers E.W."/>
            <person name="Teeling E.C."/>
        </authorList>
    </citation>
    <scope>NUCLEOTIDE SEQUENCE [LARGE SCALE GENOMIC DNA]</scope>
    <source>
        <strain evidence="2">MMyoMyo1</strain>
        <tissue evidence="2">Flight muscle</tissue>
    </source>
</reference>
<dbReference type="Proteomes" id="UP000527355">
    <property type="component" value="Unassembled WGS sequence"/>
</dbReference>
<feature type="compositionally biased region" description="Polar residues" evidence="1">
    <location>
        <begin position="116"/>
        <end position="129"/>
    </location>
</feature>
<dbReference type="AlphaFoldDB" id="A0A7J8ANW1"/>
<organism evidence="2 3">
    <name type="scientific">Myotis myotis</name>
    <name type="common">Greater mouse-eared bat</name>
    <name type="synonym">Vespertilio myotis</name>
    <dbReference type="NCBI Taxonomy" id="51298"/>
    <lineage>
        <taxon>Eukaryota</taxon>
        <taxon>Metazoa</taxon>
        <taxon>Chordata</taxon>
        <taxon>Craniata</taxon>
        <taxon>Vertebrata</taxon>
        <taxon>Euteleostomi</taxon>
        <taxon>Mammalia</taxon>
        <taxon>Eutheria</taxon>
        <taxon>Laurasiatheria</taxon>
        <taxon>Chiroptera</taxon>
        <taxon>Yangochiroptera</taxon>
        <taxon>Vespertilionidae</taxon>
        <taxon>Myotis</taxon>
    </lineage>
</organism>
<proteinExistence type="predicted"/>
<accession>A0A7J8ANW1</accession>
<keyword evidence="3" id="KW-1185">Reference proteome</keyword>
<feature type="region of interest" description="Disordered" evidence="1">
    <location>
        <begin position="52"/>
        <end position="72"/>
    </location>
</feature>
<comment type="caution">
    <text evidence="2">The sequence shown here is derived from an EMBL/GenBank/DDBJ whole genome shotgun (WGS) entry which is preliminary data.</text>
</comment>
<dbReference type="EMBL" id="JABWUV010000001">
    <property type="protein sequence ID" value="KAF6387780.1"/>
    <property type="molecule type" value="Genomic_DNA"/>
</dbReference>
<protein>
    <submittedName>
        <fullName evidence="2">Uncharacterized protein</fullName>
    </submittedName>
</protein>
<evidence type="ECO:0000256" key="1">
    <source>
        <dbReference type="SAM" id="MobiDB-lite"/>
    </source>
</evidence>
<evidence type="ECO:0000313" key="2">
    <source>
        <dbReference type="EMBL" id="KAF6387780.1"/>
    </source>
</evidence>
<gene>
    <name evidence="2" type="ORF">mMyoMyo1_008215</name>
</gene>
<feature type="region of interest" description="Disordered" evidence="1">
    <location>
        <begin position="110"/>
        <end position="129"/>
    </location>
</feature>
<sequence>MRSQRPLPSPRLPWMLVQRVPGSHVPASSLFTALLHPASTTARRHWLPHFSTDTDVHPKVPPGYPLDSVQRGFDQNEAPPGICALSSPPCAPCKGEVGCEFRKPKLDLPFSPKELFTSTPLSSQQLKGK</sequence>